<comment type="caution">
    <text evidence="1">The sequence shown here is derived from an EMBL/GenBank/DDBJ whole genome shotgun (WGS) entry which is preliminary data.</text>
</comment>
<keyword evidence="2" id="KW-1185">Reference proteome</keyword>
<sequence>MRGVTAAPVRAGPYSRVYGKDRDSCLADARRGLIGFALHVVDDEEEHVVDDEEEEVYTYVRELGTWNLDRDAASDFYFPELDDRGVVFTEVTLGGARDLRERAPVMDLDDDAMRRLSDRWRAQLGVPGQTRTSAEVGL</sequence>
<dbReference type="AlphaFoldDB" id="A0A8J2U148"/>
<name>A0A8J2U148_9MICO</name>
<proteinExistence type="predicted"/>
<dbReference type="Proteomes" id="UP000616114">
    <property type="component" value="Unassembled WGS sequence"/>
</dbReference>
<evidence type="ECO:0000313" key="2">
    <source>
        <dbReference type="Proteomes" id="UP000616114"/>
    </source>
</evidence>
<protein>
    <submittedName>
        <fullName evidence="1">Uncharacterized protein</fullName>
    </submittedName>
</protein>
<evidence type="ECO:0000313" key="1">
    <source>
        <dbReference type="EMBL" id="GGA27926.1"/>
    </source>
</evidence>
<reference evidence="1" key="2">
    <citation type="submission" date="2020-09" db="EMBL/GenBank/DDBJ databases">
        <authorList>
            <person name="Sun Q."/>
            <person name="Zhou Y."/>
        </authorList>
    </citation>
    <scope>NUCLEOTIDE SEQUENCE</scope>
    <source>
        <strain evidence="1">CGMCC 1.12785</strain>
    </source>
</reference>
<gene>
    <name evidence="1" type="ORF">GCM10011333_33360</name>
</gene>
<dbReference type="EMBL" id="BMFY01000022">
    <property type="protein sequence ID" value="GGA27926.1"/>
    <property type="molecule type" value="Genomic_DNA"/>
</dbReference>
<reference evidence="1" key="1">
    <citation type="journal article" date="2014" name="Int. J. Syst. Evol. Microbiol.">
        <title>Complete genome sequence of Corynebacterium casei LMG S-19264T (=DSM 44701T), isolated from a smear-ripened cheese.</title>
        <authorList>
            <consortium name="US DOE Joint Genome Institute (JGI-PGF)"/>
            <person name="Walter F."/>
            <person name="Albersmeier A."/>
            <person name="Kalinowski J."/>
            <person name="Ruckert C."/>
        </authorList>
    </citation>
    <scope>NUCLEOTIDE SEQUENCE</scope>
    <source>
        <strain evidence="1">CGMCC 1.12785</strain>
    </source>
</reference>
<accession>A0A8J2U148</accession>
<organism evidence="1 2">
    <name type="scientific">Sediminivirga luteola</name>
    <dbReference type="NCBI Taxonomy" id="1774748"/>
    <lineage>
        <taxon>Bacteria</taxon>
        <taxon>Bacillati</taxon>
        <taxon>Actinomycetota</taxon>
        <taxon>Actinomycetes</taxon>
        <taxon>Micrococcales</taxon>
        <taxon>Brevibacteriaceae</taxon>
        <taxon>Sediminivirga</taxon>
    </lineage>
</organism>